<feature type="region of interest" description="Disordered" evidence="1">
    <location>
        <begin position="465"/>
        <end position="571"/>
    </location>
</feature>
<dbReference type="STRING" id="1448318.A0A319ENA8"/>
<feature type="region of interest" description="Disordered" evidence="1">
    <location>
        <begin position="915"/>
        <end position="1119"/>
    </location>
</feature>
<name>A0A319ENA8_ASPSB</name>
<feature type="compositionally biased region" description="Low complexity" evidence="1">
    <location>
        <begin position="1075"/>
        <end position="1084"/>
    </location>
</feature>
<feature type="compositionally biased region" description="Polar residues" evidence="1">
    <location>
        <begin position="994"/>
        <end position="1009"/>
    </location>
</feature>
<evidence type="ECO:0000256" key="2">
    <source>
        <dbReference type="SAM" id="Phobius"/>
    </source>
</evidence>
<evidence type="ECO:0008006" key="5">
    <source>
        <dbReference type="Google" id="ProtNLM"/>
    </source>
</evidence>
<feature type="compositionally biased region" description="Basic and acidic residues" evidence="1">
    <location>
        <begin position="319"/>
        <end position="335"/>
    </location>
</feature>
<feature type="compositionally biased region" description="Acidic residues" evidence="1">
    <location>
        <begin position="776"/>
        <end position="787"/>
    </location>
</feature>
<dbReference type="VEuPathDB" id="FungiDB:BO78DRAFT_325544"/>
<feature type="compositionally biased region" description="Polar residues" evidence="1">
    <location>
        <begin position="345"/>
        <end position="387"/>
    </location>
</feature>
<feature type="compositionally biased region" description="Polar residues" evidence="1">
    <location>
        <begin position="1017"/>
        <end position="1027"/>
    </location>
</feature>
<feature type="compositionally biased region" description="Polar residues" evidence="1">
    <location>
        <begin position="145"/>
        <end position="163"/>
    </location>
</feature>
<keyword evidence="2" id="KW-1133">Transmembrane helix</keyword>
<evidence type="ECO:0000313" key="3">
    <source>
        <dbReference type="EMBL" id="PYI02249.1"/>
    </source>
</evidence>
<dbReference type="SMART" id="SM00384">
    <property type="entry name" value="AT_hook"/>
    <property type="match status" value="2"/>
</dbReference>
<feature type="compositionally biased region" description="Polar residues" evidence="1">
    <location>
        <begin position="1109"/>
        <end position="1119"/>
    </location>
</feature>
<proteinExistence type="predicted"/>
<sequence length="1248" mass="140139">MELVRPGQVPAGERLDVAGKATGLSIIVLFFPSLVYVMRRFCWNPPRLSHPSHAPHRCFHIDMSSRSPSSSPDILGPSGDADYLISSPFVPFSGRQSFMSPANFRLLQSPRTAKGKRRSRVSFSPSKNAHSIKFNDVVLPASPSMKLNGQQSGMSPDTVQPDGNVSPWRIRVTLEATQDEDTNQESPSRKRLKPSTTTMKVPLKDDTEQTPRKRRGRPRKSDTLVQDATPRPGSPGHTPGPGGTGQKRKRGRPRKSQPLDVAVQDQQPVVYQENEPEAPIVEPEQRWSPLNLAADIGDMGSDDDIPGDQGLDLENTTAYDDRMEHPDMAVHDRSSPRVTFEPTFGTPNVDNVDQGFTENDEYNLNSTPSKMPSPTRDSQIISPTNTLHAGRTPRPPRIYPTPTSSSVAEEEKMEQAQKANATHTRNRRESGLYPTVDPTEEHREFDSIMESEGFSMVSLDTLPSAKQHELKKTSHQQAAKSALKPFIERESNGVLKRRASASNQGHEEHTSSRKARLDSRLRSQSPAQLPHQSGGADSYSDRPSSESRFRSARKTSELSTAEPESISARQERGPLTRLVRIVRAGFALEGPLRNSDEAQISRQSGSRVTGLSGDRDSMLDTPRKRLELLFGDCAPEIQKELRAGLAFGQELAKRRRQSDMQRRIQTGVGEVNARNIPRENREASGSRSPQQIVDEATHYDTPGTFMRRRMEEWQRERDAISREIQMANSSQVIVLDSDDHDQSNVQGDRYEDGDEPEYESESIPDEDAHVEAERLDGEDEDEDDGYEDIWQQEAHSQGNHSDHSSLLEADHADTHPGQDESSPWNNGWTPARNQNGKIVSPAHWTTEQEHVPFLGRSRVKQLQEQEIDLTSLYRAQDTPKRNHYYYGKSSPLNSTIRGSVRHSSVSSVQQEIYEHVSDQDGQSEGYVESSPRRDSDDETFQIDPTTRLEIARQRHEPDMDDDEIGSVFDAAAAEGQPAPEAGDITPEHPRPASPNDQASSWFQRITNFTPGWLRAPNSEQQGPPSEKSSGHEEDDESPIFEPTHDRGGRDDEINWVDLDETPRPLQFGEPEDEQQSFSSSESFQVADDVQASLDEGEEESEEKAEAQTPGDQSPSSGSVYFSNDHYRLLHHLYRSAKLYPERFPYHPAPGRSDMIGDWIWTSDGVYGVPVTELQFAIIDRFAQQLSQADMKAGGTGQISWSEADVHRRLISIIIGEQIRQERKQRLHEDRLRAEHSRNRDAAYETWRI</sequence>
<dbReference type="EMBL" id="KZ826398">
    <property type="protein sequence ID" value="PYI02249.1"/>
    <property type="molecule type" value="Genomic_DNA"/>
</dbReference>
<dbReference type="AlphaFoldDB" id="A0A319ENA8"/>
<protein>
    <recommendedName>
        <fullName evidence="5">AT DNA binding protein</fullName>
    </recommendedName>
</protein>
<feature type="compositionally biased region" description="Polar residues" evidence="1">
    <location>
        <begin position="819"/>
        <end position="837"/>
    </location>
</feature>
<feature type="compositionally biased region" description="Basic and acidic residues" evidence="1">
    <location>
        <begin position="505"/>
        <end position="521"/>
    </location>
</feature>
<feature type="compositionally biased region" description="Basic and acidic residues" evidence="1">
    <location>
        <begin position="202"/>
        <end position="211"/>
    </location>
</feature>
<feature type="compositionally biased region" description="Acidic residues" evidence="1">
    <location>
        <begin position="751"/>
        <end position="765"/>
    </location>
</feature>
<dbReference type="InterPro" id="IPR017956">
    <property type="entry name" value="AT_hook_DNA-bd_motif"/>
</dbReference>
<feature type="region of interest" description="Disordered" evidence="1">
    <location>
        <begin position="143"/>
        <end position="442"/>
    </location>
</feature>
<keyword evidence="2" id="KW-0812">Transmembrane</keyword>
<reference evidence="3 4" key="1">
    <citation type="submission" date="2018-02" db="EMBL/GenBank/DDBJ databases">
        <title>The genomes of Aspergillus section Nigri reveals drivers in fungal speciation.</title>
        <authorList>
            <consortium name="DOE Joint Genome Institute"/>
            <person name="Vesth T.C."/>
            <person name="Nybo J."/>
            <person name="Theobald S."/>
            <person name="Brandl J."/>
            <person name="Frisvad J.C."/>
            <person name="Nielsen K.F."/>
            <person name="Lyhne E.K."/>
            <person name="Kogle M.E."/>
            <person name="Kuo A."/>
            <person name="Riley R."/>
            <person name="Clum A."/>
            <person name="Nolan M."/>
            <person name="Lipzen A."/>
            <person name="Salamov A."/>
            <person name="Henrissat B."/>
            <person name="Wiebenga A."/>
            <person name="De vries R.P."/>
            <person name="Grigoriev I.V."/>
            <person name="Mortensen U.H."/>
            <person name="Andersen M.R."/>
            <person name="Baker S.E."/>
        </authorList>
    </citation>
    <scope>NUCLEOTIDE SEQUENCE [LARGE SCALE GENOMIC DNA]</scope>
    <source>
        <strain evidence="3 4">CBS 121057</strain>
    </source>
</reference>
<gene>
    <name evidence="3" type="ORF">BO78DRAFT_325544</name>
</gene>
<feature type="region of interest" description="Disordered" evidence="1">
    <location>
        <begin position="728"/>
        <end position="842"/>
    </location>
</feature>
<feature type="region of interest" description="Disordered" evidence="1">
    <location>
        <begin position="595"/>
        <end position="618"/>
    </location>
</feature>
<accession>A0A319ENA8</accession>
<dbReference type="OrthoDB" id="3946221at2759"/>
<keyword evidence="2" id="KW-0472">Membrane</keyword>
<feature type="compositionally biased region" description="Basic and acidic residues" evidence="1">
    <location>
        <begin position="1042"/>
        <end position="1052"/>
    </location>
</feature>
<feature type="compositionally biased region" description="Polar residues" evidence="1">
    <location>
        <begin position="522"/>
        <end position="531"/>
    </location>
</feature>
<evidence type="ECO:0000313" key="4">
    <source>
        <dbReference type="Proteomes" id="UP000248423"/>
    </source>
</evidence>
<feature type="compositionally biased region" description="Basic and acidic residues" evidence="1">
    <location>
        <begin position="539"/>
        <end position="549"/>
    </location>
</feature>
<keyword evidence="4" id="KW-1185">Reference proteome</keyword>
<feature type="region of interest" description="Disordered" evidence="1">
    <location>
        <begin position="674"/>
        <end position="701"/>
    </location>
</feature>
<feature type="compositionally biased region" description="Polar residues" evidence="1">
    <location>
        <begin position="597"/>
        <end position="609"/>
    </location>
</feature>
<dbReference type="GO" id="GO:0003677">
    <property type="term" value="F:DNA binding"/>
    <property type="evidence" value="ECO:0007669"/>
    <property type="project" value="InterPro"/>
</dbReference>
<feature type="compositionally biased region" description="Basic and acidic residues" evidence="1">
    <location>
        <begin position="800"/>
        <end position="818"/>
    </location>
</feature>
<feature type="transmembrane region" description="Helical" evidence="2">
    <location>
        <begin position="21"/>
        <end position="38"/>
    </location>
</feature>
<feature type="compositionally biased region" description="Low complexity" evidence="1">
    <location>
        <begin position="969"/>
        <end position="983"/>
    </location>
</feature>
<feature type="compositionally biased region" description="Basic residues" evidence="1">
    <location>
        <begin position="246"/>
        <end position="255"/>
    </location>
</feature>
<dbReference type="Proteomes" id="UP000248423">
    <property type="component" value="Unassembled WGS sequence"/>
</dbReference>
<organism evidence="3 4">
    <name type="scientific">Aspergillus sclerotiicarbonarius (strain CBS 121057 / IBT 28362)</name>
    <dbReference type="NCBI Taxonomy" id="1448318"/>
    <lineage>
        <taxon>Eukaryota</taxon>
        <taxon>Fungi</taxon>
        <taxon>Dikarya</taxon>
        <taxon>Ascomycota</taxon>
        <taxon>Pezizomycotina</taxon>
        <taxon>Eurotiomycetes</taxon>
        <taxon>Eurotiomycetidae</taxon>
        <taxon>Eurotiales</taxon>
        <taxon>Aspergillaceae</taxon>
        <taxon>Aspergillus</taxon>
        <taxon>Aspergillus subgen. Circumdati</taxon>
    </lineage>
</organism>
<feature type="compositionally biased region" description="Basic and acidic residues" evidence="1">
    <location>
        <begin position="766"/>
        <end position="775"/>
    </location>
</feature>
<evidence type="ECO:0000256" key="1">
    <source>
        <dbReference type="SAM" id="MobiDB-lite"/>
    </source>
</evidence>